<dbReference type="SUPFAM" id="SSF48371">
    <property type="entry name" value="ARM repeat"/>
    <property type="match status" value="1"/>
</dbReference>
<dbReference type="PROSITE" id="PS50303">
    <property type="entry name" value="PUM_HD"/>
    <property type="match status" value="1"/>
</dbReference>
<proteinExistence type="predicted"/>
<dbReference type="InterPro" id="IPR012677">
    <property type="entry name" value="Nucleotide-bd_a/b_plait_sf"/>
</dbReference>
<accession>A0A7D9H201</accession>
<keyword evidence="1" id="KW-0677">Repeat</keyword>
<dbReference type="GO" id="GO:0003729">
    <property type="term" value="F:mRNA binding"/>
    <property type="evidence" value="ECO:0007669"/>
    <property type="project" value="UniProtKB-ARBA"/>
</dbReference>
<dbReference type="EMBL" id="CABFWN010000003">
    <property type="protein sequence ID" value="VUG18104.1"/>
    <property type="molecule type" value="Genomic_DNA"/>
</dbReference>
<evidence type="ECO:0000313" key="5">
    <source>
        <dbReference type="EMBL" id="VUG18104.1"/>
    </source>
</evidence>
<gene>
    <name evidence="5" type="ORF">DEBR0S3_02366G</name>
</gene>
<feature type="region of interest" description="Disordered" evidence="3">
    <location>
        <begin position="109"/>
        <end position="156"/>
    </location>
</feature>
<dbReference type="GO" id="GO:0000288">
    <property type="term" value="P:nuclear-transcribed mRNA catabolic process, deadenylation-dependent decay"/>
    <property type="evidence" value="ECO:0007669"/>
    <property type="project" value="TreeGrafter"/>
</dbReference>
<dbReference type="SUPFAM" id="SSF54928">
    <property type="entry name" value="RNA-binding domain, RBD"/>
    <property type="match status" value="1"/>
</dbReference>
<dbReference type="AlphaFoldDB" id="A0A7D9H201"/>
<feature type="region of interest" description="Disordered" evidence="3">
    <location>
        <begin position="458"/>
        <end position="510"/>
    </location>
</feature>
<feature type="compositionally biased region" description="Polar residues" evidence="3">
    <location>
        <begin position="8"/>
        <end position="42"/>
    </location>
</feature>
<dbReference type="Pfam" id="PF00076">
    <property type="entry name" value="RRM_1"/>
    <property type="match status" value="1"/>
</dbReference>
<protein>
    <submittedName>
        <fullName evidence="5">DEBR0S3_02366g1_1</fullName>
    </submittedName>
</protein>
<feature type="compositionally biased region" description="Low complexity" evidence="3">
    <location>
        <begin position="458"/>
        <end position="485"/>
    </location>
</feature>
<dbReference type="Gene3D" id="1.25.10.10">
    <property type="entry name" value="Leucine-rich Repeat Variant"/>
    <property type="match status" value="1"/>
</dbReference>
<dbReference type="InterPro" id="IPR000504">
    <property type="entry name" value="RRM_dom"/>
</dbReference>
<dbReference type="InterPro" id="IPR033133">
    <property type="entry name" value="PUM-HD"/>
</dbReference>
<evidence type="ECO:0000259" key="4">
    <source>
        <dbReference type="PROSITE" id="PS50303"/>
    </source>
</evidence>
<feature type="region of interest" description="Disordered" evidence="3">
    <location>
        <begin position="1"/>
        <end position="58"/>
    </location>
</feature>
<dbReference type="InterPro" id="IPR016024">
    <property type="entry name" value="ARM-type_fold"/>
</dbReference>
<evidence type="ECO:0000256" key="3">
    <source>
        <dbReference type="SAM" id="MobiDB-lite"/>
    </source>
</evidence>
<dbReference type="PANTHER" id="PTHR47093:SF1">
    <property type="entry name" value="PROTEIN JSN1-RELATED"/>
    <property type="match status" value="1"/>
</dbReference>
<dbReference type="InterPro" id="IPR011989">
    <property type="entry name" value="ARM-like"/>
</dbReference>
<keyword evidence="6" id="KW-1185">Reference proteome</keyword>
<feature type="domain" description="PUM-HD" evidence="4">
    <location>
        <begin position="541"/>
        <end position="898"/>
    </location>
</feature>
<evidence type="ECO:0000256" key="2">
    <source>
        <dbReference type="PROSITE-ProRule" id="PRU00317"/>
    </source>
</evidence>
<feature type="region of interest" description="Disordered" evidence="3">
    <location>
        <begin position="299"/>
        <end position="318"/>
    </location>
</feature>
<dbReference type="Gene3D" id="3.30.70.330">
    <property type="match status" value="1"/>
</dbReference>
<evidence type="ECO:0000256" key="1">
    <source>
        <dbReference type="ARBA" id="ARBA00022737"/>
    </source>
</evidence>
<evidence type="ECO:0000313" key="6">
    <source>
        <dbReference type="Proteomes" id="UP000478008"/>
    </source>
</evidence>
<feature type="repeat" description="Pumilio" evidence="2">
    <location>
        <begin position="600"/>
        <end position="635"/>
    </location>
</feature>
<name>A0A7D9H201_DEKBR</name>
<dbReference type="SMART" id="SM00025">
    <property type="entry name" value="Pumilio"/>
    <property type="match status" value="5"/>
</dbReference>
<feature type="region of interest" description="Disordered" evidence="3">
    <location>
        <begin position="72"/>
        <end position="93"/>
    </location>
</feature>
<dbReference type="PROSITE" id="PS50302">
    <property type="entry name" value="PUM"/>
    <property type="match status" value="1"/>
</dbReference>
<organism evidence="5 6">
    <name type="scientific">Dekkera bruxellensis</name>
    <name type="common">Brettanomyces custersii</name>
    <dbReference type="NCBI Taxonomy" id="5007"/>
    <lineage>
        <taxon>Eukaryota</taxon>
        <taxon>Fungi</taxon>
        <taxon>Dikarya</taxon>
        <taxon>Ascomycota</taxon>
        <taxon>Saccharomycotina</taxon>
        <taxon>Pichiomycetes</taxon>
        <taxon>Pichiales</taxon>
        <taxon>Pichiaceae</taxon>
        <taxon>Brettanomyces</taxon>
    </lineage>
</organism>
<reference evidence="5 6" key="1">
    <citation type="submission" date="2019-07" db="EMBL/GenBank/DDBJ databases">
        <authorList>
            <person name="Friedrich A."/>
            <person name="Schacherer J."/>
        </authorList>
    </citation>
    <scope>NUCLEOTIDE SEQUENCE [LARGE SCALE GENOMIC DNA]</scope>
</reference>
<dbReference type="InterPro" id="IPR035979">
    <property type="entry name" value="RBD_domain_sf"/>
</dbReference>
<feature type="compositionally biased region" description="Polar residues" evidence="3">
    <location>
        <begin position="72"/>
        <end position="92"/>
    </location>
</feature>
<dbReference type="InterPro" id="IPR001313">
    <property type="entry name" value="Pumilio_RNA-bd_rpt"/>
</dbReference>
<dbReference type="Proteomes" id="UP000478008">
    <property type="component" value="Unassembled WGS sequence"/>
</dbReference>
<dbReference type="InterPro" id="IPR052645">
    <property type="entry name" value="Pumilio_domain_protein"/>
</dbReference>
<dbReference type="PANTHER" id="PTHR47093">
    <property type="entry name" value="PROTEIN JSN1-RELATED"/>
    <property type="match status" value="1"/>
</dbReference>
<sequence>MSGGNLRITPTSSEASSSTLQRNHGTSNISPASSSSGVNTESKAVPFPSAPSNHTHQPSVPELRAILNNVTPSQHDITPPILSSSSANSNPHVRSGDIVMNTISGASSSSNLGIRTRHRSGTLPSRLTTGVAGLAKPSTRSFVNESAPPRAGQPSLRQSSIWLSEASIPESASSNQSSQFFNTPRVRSYSANNALLTPADRQFLNQCSTIREEYPPSLASIDNVALNSRQADLASHGLHQQTLPISSLQQQSSSLLRPRSQTLGFQPYFGGYESAQMGTTIPSTDMLLNGLQRRTQSFSETSQGQPEYISNGQPVPNGRTFTESGAFRTIKPILRDNLPEKAISITSTHTNPSLGPTDTLLIINVPRDSSLTNAANFYRMMSQFGTILSVRVILCTDSSDLVVVVQFDSIESATHCRAKMNYQELIPGLSCIIAFAKIIYVDDGNAFHSFDQQSSQFSIPHQQKSVQPQKQLQIPRSSASSSVSSTMMPFGSAHNNSFSKNHPSEEEPEDKTINMVYPRFSKICQMIEAGNTSLSSAESSHLSILVSHAMRYNSTREFGLGKLPEQLSIRKFDTPRLREIRKQLDGNQLSRLKVEELALAMYEELPELASDYLGNTIVQKLMDICSPTVRDVMIKHLAPYLAQMGAHKNGTWAAQKMINTVVSDREKWIISEALSKYCTQLFNDQYANYVVHGVLKFGKPYNDFITETIMATFMEVSRSRFGARAVRTCLESDAISKESTVAICACILTWCWELMMDPNGSLLITWFLDTCTAVSNRHNLLAKVICESDILSATEEHTGDSSEEAQSGGNSFVSAEVKELGLDLNDNFASVSNSRLCQVCCSKLGQLSILKLMAYRTDLKARNMFLRKIFGDTILESKSTDSNFAEHSYLVRILTDASMEGSTFICKVISIPTLDFELRTRLIHCIRAVLQSHNMTGAHQNKRLCEEVGIKVNPRSASSGRRRKTRSRSGSASAILSGLGALPNNNLTPSISLDSAQQLSSRNRFGSSQLQQGSVYPFSTSSSNSASVNSASFEVPNMPSVNGFLQNTFSPTANSRNGRFPDNGLLGGKGDGLVAVGTNGSTGNSGAKISSSRDYDILLNSRFDRLSLNGNTNGNNDMMIASQTYHGQGQLESNGTPTGQQLFY</sequence>